<evidence type="ECO:0000313" key="1">
    <source>
        <dbReference type="EMBL" id="GFO20494.1"/>
    </source>
</evidence>
<comment type="caution">
    <text evidence="1">The sequence shown here is derived from an EMBL/GenBank/DDBJ whole genome shotgun (WGS) entry which is preliminary data.</text>
</comment>
<proteinExistence type="predicted"/>
<gene>
    <name evidence="1" type="ORF">PoB_004699900</name>
</gene>
<dbReference type="EMBL" id="BLXT01005159">
    <property type="protein sequence ID" value="GFO20494.1"/>
    <property type="molecule type" value="Genomic_DNA"/>
</dbReference>
<keyword evidence="2" id="KW-1185">Reference proteome</keyword>
<evidence type="ECO:0000313" key="2">
    <source>
        <dbReference type="Proteomes" id="UP000735302"/>
    </source>
</evidence>
<reference evidence="1 2" key="1">
    <citation type="journal article" date="2021" name="Elife">
        <title>Chloroplast acquisition without the gene transfer in kleptoplastic sea slugs, Plakobranchus ocellatus.</title>
        <authorList>
            <person name="Maeda T."/>
            <person name="Takahashi S."/>
            <person name="Yoshida T."/>
            <person name="Shimamura S."/>
            <person name="Takaki Y."/>
            <person name="Nagai Y."/>
            <person name="Toyoda A."/>
            <person name="Suzuki Y."/>
            <person name="Arimoto A."/>
            <person name="Ishii H."/>
            <person name="Satoh N."/>
            <person name="Nishiyama T."/>
            <person name="Hasebe M."/>
            <person name="Maruyama T."/>
            <person name="Minagawa J."/>
            <person name="Obokata J."/>
            <person name="Shigenobu S."/>
        </authorList>
    </citation>
    <scope>NUCLEOTIDE SEQUENCE [LARGE SCALE GENOMIC DNA]</scope>
</reference>
<protein>
    <submittedName>
        <fullName evidence="1">Uncharacterized protein</fullName>
    </submittedName>
</protein>
<name>A0AAV4BK39_9GAST</name>
<dbReference type="AlphaFoldDB" id="A0AAV4BK39"/>
<accession>A0AAV4BK39</accession>
<dbReference type="Proteomes" id="UP000735302">
    <property type="component" value="Unassembled WGS sequence"/>
</dbReference>
<sequence>MSCECPPTSPVRVFVISSVRNVPSLLRVLTISPTRPPPPPLRILGHLPCVFLLPALRILHHFLYMSSVVCSPNPLMTLLGWDGHGDRQHIEVAEVSFNAHGNPSRPYVVENGKTRDIVLAADKAGHISSCG</sequence>
<organism evidence="1 2">
    <name type="scientific">Plakobranchus ocellatus</name>
    <dbReference type="NCBI Taxonomy" id="259542"/>
    <lineage>
        <taxon>Eukaryota</taxon>
        <taxon>Metazoa</taxon>
        <taxon>Spiralia</taxon>
        <taxon>Lophotrochozoa</taxon>
        <taxon>Mollusca</taxon>
        <taxon>Gastropoda</taxon>
        <taxon>Heterobranchia</taxon>
        <taxon>Euthyneura</taxon>
        <taxon>Panpulmonata</taxon>
        <taxon>Sacoglossa</taxon>
        <taxon>Placobranchoidea</taxon>
        <taxon>Plakobranchidae</taxon>
        <taxon>Plakobranchus</taxon>
    </lineage>
</organism>